<accession>G2XTP9</accession>
<dbReference type="EMBL" id="FQ790266">
    <property type="protein sequence ID" value="CCD33917.1"/>
    <property type="molecule type" value="Genomic_DNA"/>
</dbReference>
<dbReference type="InParanoid" id="G2XTP9"/>
<evidence type="ECO:0000313" key="1">
    <source>
        <dbReference type="EMBL" id="CCD33917.1"/>
    </source>
</evidence>
<name>G2XTP9_BOTF4</name>
<reference evidence="2" key="1">
    <citation type="journal article" date="2011" name="PLoS Genet.">
        <title>Genomic analysis of the necrotrophic fungal pathogens Sclerotinia sclerotiorum and Botrytis cinerea.</title>
        <authorList>
            <person name="Amselem J."/>
            <person name="Cuomo C.A."/>
            <person name="van Kan J.A."/>
            <person name="Viaud M."/>
            <person name="Benito E.P."/>
            <person name="Couloux A."/>
            <person name="Coutinho P.M."/>
            <person name="de Vries R.P."/>
            <person name="Dyer P.S."/>
            <person name="Fillinger S."/>
            <person name="Fournier E."/>
            <person name="Gout L."/>
            <person name="Hahn M."/>
            <person name="Kohn L."/>
            <person name="Lapalu N."/>
            <person name="Plummer K.M."/>
            <person name="Pradier J.M."/>
            <person name="Quevillon E."/>
            <person name="Sharon A."/>
            <person name="Simon A."/>
            <person name="ten Have A."/>
            <person name="Tudzynski B."/>
            <person name="Tudzynski P."/>
            <person name="Wincker P."/>
            <person name="Andrew M."/>
            <person name="Anthouard V."/>
            <person name="Beever R.E."/>
            <person name="Beffa R."/>
            <person name="Benoit I."/>
            <person name="Bouzid O."/>
            <person name="Brault B."/>
            <person name="Chen Z."/>
            <person name="Choquer M."/>
            <person name="Collemare J."/>
            <person name="Cotton P."/>
            <person name="Danchin E.G."/>
            <person name="Da Silva C."/>
            <person name="Gautier A."/>
            <person name="Giraud C."/>
            <person name="Giraud T."/>
            <person name="Gonzalez C."/>
            <person name="Grossetete S."/>
            <person name="Guldener U."/>
            <person name="Henrissat B."/>
            <person name="Howlett B.J."/>
            <person name="Kodira C."/>
            <person name="Kretschmer M."/>
            <person name="Lappartient A."/>
            <person name="Leroch M."/>
            <person name="Levis C."/>
            <person name="Mauceli E."/>
            <person name="Neuveglise C."/>
            <person name="Oeser B."/>
            <person name="Pearson M."/>
            <person name="Poulain J."/>
            <person name="Poussereau N."/>
            <person name="Quesneville H."/>
            <person name="Rascle C."/>
            <person name="Schumacher J."/>
            <person name="Segurens B."/>
            <person name="Sexton A."/>
            <person name="Silva E."/>
            <person name="Sirven C."/>
            <person name="Soanes D.M."/>
            <person name="Talbot N.J."/>
            <person name="Templeton M."/>
            <person name="Yandava C."/>
            <person name="Yarden O."/>
            <person name="Zeng Q."/>
            <person name="Rollins J.A."/>
            <person name="Lebrun M.H."/>
            <person name="Dickman M."/>
        </authorList>
    </citation>
    <scope>NUCLEOTIDE SEQUENCE [LARGE SCALE GENOMIC DNA]</scope>
    <source>
        <strain evidence="2">T4</strain>
    </source>
</reference>
<organism evidence="1 2">
    <name type="scientific">Botryotinia fuckeliana (strain T4)</name>
    <name type="common">Noble rot fungus</name>
    <name type="synonym">Botrytis cinerea</name>
    <dbReference type="NCBI Taxonomy" id="999810"/>
    <lineage>
        <taxon>Eukaryota</taxon>
        <taxon>Fungi</taxon>
        <taxon>Dikarya</taxon>
        <taxon>Ascomycota</taxon>
        <taxon>Pezizomycotina</taxon>
        <taxon>Leotiomycetes</taxon>
        <taxon>Helotiales</taxon>
        <taxon>Sclerotiniaceae</taxon>
        <taxon>Botrytis</taxon>
    </lineage>
</organism>
<gene>
    <name evidence="1" type="ORF">BofuT4_uP063150.1</name>
</gene>
<dbReference type="AlphaFoldDB" id="G2XTP9"/>
<dbReference type="Proteomes" id="UP000008177">
    <property type="component" value="Unplaced contigs"/>
</dbReference>
<proteinExistence type="predicted"/>
<evidence type="ECO:0000313" key="2">
    <source>
        <dbReference type="Proteomes" id="UP000008177"/>
    </source>
</evidence>
<dbReference type="HOGENOM" id="CLU_2996263_0_0_1"/>
<sequence length="57" mass="6342">MKDFIPSLPSVFEPFPLPDNLLSGPPITGIKYPLIIIINPFIKGQTPISHQTLQPMK</sequence>
<protein>
    <submittedName>
        <fullName evidence="1">Uncharacterized protein</fullName>
    </submittedName>
</protein>